<dbReference type="Pfam" id="PF24969">
    <property type="entry name" value="LRR_15"/>
    <property type="match status" value="1"/>
</dbReference>
<keyword evidence="3" id="KW-1185">Reference proteome</keyword>
<evidence type="ECO:0000259" key="1">
    <source>
        <dbReference type="Pfam" id="PF24969"/>
    </source>
</evidence>
<sequence length="485" mass="54524">MHASTIEPRPATTTINDMPDELLREIFMWINVYVNESMWTPEFREIAEPLLYHTFVTADIHTTLPAFLRRVIEQPRFARELRYLDIGILRGEEFSGDSLRPYSKDDFAVLKAAAENIDYPRKEAWIKALSKGLADAELALLLAHTPNLERINMEIWCQNEEELYTWVMIQQAGPTVSNPTVHGFSALKSISVAHGDTENGLELGFLIDFMRLPSLREIVGNACSWSFDDGTYDQPPAPQWPRDISNVENMAFTFSDFSDAALANLIGACKALKTFECHWGDAIIGASEFQFPGLGRALMFQKDSLRTLSLDVSESYEVRDGNTPRPVGIGSLKDFRALTRLEISVVLLTGEEAMNAEDSDAGEELKRVNLATILPPCLEELILLDPVGHDDFSPFMDDLCMGVHEYLPALRLIDTKQTSLPDSVRDRWKTRVQDTKIDFAVSHIASLFDSNPGQANETCGQCYPVQKRGLALLNERLNFNDLRAS</sequence>
<dbReference type="InterPro" id="IPR056867">
    <property type="entry name" value="LRR_15"/>
</dbReference>
<name>A0ABQ9NIP4_9PEZI</name>
<protein>
    <recommendedName>
        <fullName evidence="1">Leucine-rich repeat domain-containing protein</fullName>
    </recommendedName>
</protein>
<accession>A0ABQ9NIP4</accession>
<reference evidence="2" key="1">
    <citation type="submission" date="2022-10" db="EMBL/GenBank/DDBJ databases">
        <title>Culturing micro-colonial fungi from biological soil crusts in the Mojave desert and describing Neophaeococcomyces mojavensis, and introducing the new genera and species Taxawa tesnikishii.</title>
        <authorList>
            <person name="Kurbessoian T."/>
            <person name="Stajich J.E."/>
        </authorList>
    </citation>
    <scope>NUCLEOTIDE SEQUENCE</scope>
    <source>
        <strain evidence="2">TK_1</strain>
    </source>
</reference>
<gene>
    <name evidence="2" type="ORF">H2201_007639</name>
</gene>
<proteinExistence type="predicted"/>
<feature type="domain" description="Leucine-rich repeat" evidence="1">
    <location>
        <begin position="108"/>
        <end position="401"/>
    </location>
</feature>
<comment type="caution">
    <text evidence="2">The sequence shown here is derived from an EMBL/GenBank/DDBJ whole genome shotgun (WGS) entry which is preliminary data.</text>
</comment>
<organism evidence="2 3">
    <name type="scientific">Coniosporium apollinis</name>
    <dbReference type="NCBI Taxonomy" id="61459"/>
    <lineage>
        <taxon>Eukaryota</taxon>
        <taxon>Fungi</taxon>
        <taxon>Dikarya</taxon>
        <taxon>Ascomycota</taxon>
        <taxon>Pezizomycotina</taxon>
        <taxon>Dothideomycetes</taxon>
        <taxon>Dothideomycetes incertae sedis</taxon>
        <taxon>Coniosporium</taxon>
    </lineage>
</organism>
<dbReference type="Proteomes" id="UP001172684">
    <property type="component" value="Unassembled WGS sequence"/>
</dbReference>
<evidence type="ECO:0000313" key="3">
    <source>
        <dbReference type="Proteomes" id="UP001172684"/>
    </source>
</evidence>
<dbReference type="EMBL" id="JAPDRL010000083">
    <property type="protein sequence ID" value="KAJ9658781.1"/>
    <property type="molecule type" value="Genomic_DNA"/>
</dbReference>
<evidence type="ECO:0000313" key="2">
    <source>
        <dbReference type="EMBL" id="KAJ9658781.1"/>
    </source>
</evidence>